<dbReference type="InterPro" id="IPR036249">
    <property type="entry name" value="Thioredoxin-like_sf"/>
</dbReference>
<dbReference type="SUPFAM" id="SSF52833">
    <property type="entry name" value="Thioredoxin-like"/>
    <property type="match status" value="1"/>
</dbReference>
<dbReference type="AlphaFoldDB" id="A0A318E2L2"/>
<keyword evidence="3" id="KW-1185">Reference proteome</keyword>
<name>A0A318E2L2_9GAMM</name>
<evidence type="ECO:0000313" key="2">
    <source>
        <dbReference type="EMBL" id="PXV63716.1"/>
    </source>
</evidence>
<comment type="caution">
    <text evidence="2">The sequence shown here is derived from an EMBL/GenBank/DDBJ whole genome shotgun (WGS) entry which is preliminary data.</text>
</comment>
<dbReference type="Proteomes" id="UP000248330">
    <property type="component" value="Unassembled WGS sequence"/>
</dbReference>
<evidence type="ECO:0000259" key="1">
    <source>
        <dbReference type="Pfam" id="PF13192"/>
    </source>
</evidence>
<gene>
    <name evidence="2" type="ORF">C8D93_11525</name>
</gene>
<proteinExistence type="predicted"/>
<accession>A0A318E2L2</accession>
<dbReference type="Pfam" id="PF13192">
    <property type="entry name" value="Thioredoxin_3"/>
    <property type="match status" value="1"/>
</dbReference>
<dbReference type="OrthoDB" id="5402270at2"/>
<dbReference type="InterPro" id="IPR012336">
    <property type="entry name" value="Thioredoxin-like_fold"/>
</dbReference>
<sequence>MSTKRKIEVFSAGCPACDDTVQLVHDIACESCEVAVLDMHDPVVAARAKALGVRSVPAVAINGALAGCCAGRGPDANSLRQSGIGRAL</sequence>
<dbReference type="Gene3D" id="3.40.30.10">
    <property type="entry name" value="Glutaredoxin"/>
    <property type="match status" value="1"/>
</dbReference>
<reference evidence="2 3" key="1">
    <citation type="submission" date="2018-04" db="EMBL/GenBank/DDBJ databases">
        <title>Genomic Encyclopedia of Type Strains, Phase IV (KMG-IV): sequencing the most valuable type-strain genomes for metagenomic binning, comparative biology and taxonomic classification.</title>
        <authorList>
            <person name="Goeker M."/>
        </authorList>
    </citation>
    <scope>NUCLEOTIDE SEQUENCE [LARGE SCALE GENOMIC DNA]</scope>
    <source>
        <strain evidence="2 3">DSM 104150</strain>
    </source>
</reference>
<evidence type="ECO:0000313" key="3">
    <source>
        <dbReference type="Proteomes" id="UP000248330"/>
    </source>
</evidence>
<dbReference type="RefSeq" id="WP_110266857.1">
    <property type="nucleotide sequence ID" value="NZ_CAKZQT010000014.1"/>
</dbReference>
<organism evidence="2 3">
    <name type="scientific">Sinimarinibacterium flocculans</name>
    <dbReference type="NCBI Taxonomy" id="985250"/>
    <lineage>
        <taxon>Bacteria</taxon>
        <taxon>Pseudomonadati</taxon>
        <taxon>Pseudomonadota</taxon>
        <taxon>Gammaproteobacteria</taxon>
        <taxon>Nevskiales</taxon>
        <taxon>Nevskiaceae</taxon>
        <taxon>Sinimarinibacterium</taxon>
    </lineage>
</organism>
<protein>
    <submittedName>
        <fullName evidence="2">Glutaredoxin</fullName>
    </submittedName>
</protein>
<feature type="domain" description="Thioredoxin-like fold" evidence="1">
    <location>
        <begin position="6"/>
        <end position="79"/>
    </location>
</feature>
<dbReference type="EMBL" id="QICN01000015">
    <property type="protein sequence ID" value="PXV63716.1"/>
    <property type="molecule type" value="Genomic_DNA"/>
</dbReference>
<dbReference type="PROSITE" id="PS51354">
    <property type="entry name" value="GLUTAREDOXIN_2"/>
    <property type="match status" value="1"/>
</dbReference>